<gene>
    <name evidence="2" type="ORF">BDP27DRAFT_1316402</name>
</gene>
<evidence type="ECO:0000313" key="3">
    <source>
        <dbReference type="Proteomes" id="UP000772434"/>
    </source>
</evidence>
<dbReference type="AlphaFoldDB" id="A0A9P5PZ01"/>
<proteinExistence type="predicted"/>
<evidence type="ECO:0000313" key="2">
    <source>
        <dbReference type="EMBL" id="KAF9075051.1"/>
    </source>
</evidence>
<comment type="caution">
    <text evidence="2">The sequence shown here is derived from an EMBL/GenBank/DDBJ whole genome shotgun (WGS) entry which is preliminary data.</text>
</comment>
<feature type="region of interest" description="Disordered" evidence="1">
    <location>
        <begin position="1"/>
        <end position="27"/>
    </location>
</feature>
<sequence length="337" mass="37382">MSSRFYAYSSDSHTQQYSPTQHPVLPANYSDAVDEHSVGYSYGAQGFARDQLKSNESYPYPNVTQPILNESSYDDFRHGYSEPVNSHHPVPPSVRTSFQTSNAIYSQFPPQVEMQATSSSPPSFLPTAQYHYESLSYPRVVEDHSNLTQAFTPGDIIMGDEEPYYDDNYCNSSGGMWMPENKTPSTDTWPDSPVVAGTEELDVWTKMQYPYAQPPPEGLFQQWYHGIGAQDSSGYYPSYPTGVDSSLYSTHLSADMRNTPSDFTSSESPLSPLDIETYQSNVASTTSPDTSLFPLPAFTASSVLPALPIIHAPRPTRTIDSAYFERLISGSRVSPNA</sequence>
<feature type="compositionally biased region" description="Polar residues" evidence="1">
    <location>
        <begin position="1"/>
        <end position="21"/>
    </location>
</feature>
<dbReference type="EMBL" id="JADNRY010000011">
    <property type="protein sequence ID" value="KAF9075051.1"/>
    <property type="molecule type" value="Genomic_DNA"/>
</dbReference>
<reference evidence="2" key="1">
    <citation type="submission" date="2020-11" db="EMBL/GenBank/DDBJ databases">
        <authorList>
            <consortium name="DOE Joint Genome Institute"/>
            <person name="Ahrendt S."/>
            <person name="Riley R."/>
            <person name="Andreopoulos W."/>
            <person name="Labutti K."/>
            <person name="Pangilinan J."/>
            <person name="Ruiz-Duenas F.J."/>
            <person name="Barrasa J.M."/>
            <person name="Sanchez-Garcia M."/>
            <person name="Camarero S."/>
            <person name="Miyauchi S."/>
            <person name="Serrano A."/>
            <person name="Linde D."/>
            <person name="Babiker R."/>
            <person name="Drula E."/>
            <person name="Ayuso-Fernandez I."/>
            <person name="Pacheco R."/>
            <person name="Padilla G."/>
            <person name="Ferreira P."/>
            <person name="Barriuso J."/>
            <person name="Kellner H."/>
            <person name="Castanera R."/>
            <person name="Alfaro M."/>
            <person name="Ramirez L."/>
            <person name="Pisabarro A.G."/>
            <person name="Kuo A."/>
            <person name="Tritt A."/>
            <person name="Lipzen A."/>
            <person name="He G."/>
            <person name="Yan M."/>
            <person name="Ng V."/>
            <person name="Cullen D."/>
            <person name="Martin F."/>
            <person name="Rosso M.-N."/>
            <person name="Henrissat B."/>
            <person name="Hibbett D."/>
            <person name="Martinez A.T."/>
            <person name="Grigoriev I.V."/>
        </authorList>
    </citation>
    <scope>NUCLEOTIDE SEQUENCE</scope>
    <source>
        <strain evidence="2">AH 40177</strain>
    </source>
</reference>
<name>A0A9P5PZ01_9AGAR</name>
<dbReference type="Proteomes" id="UP000772434">
    <property type="component" value="Unassembled WGS sequence"/>
</dbReference>
<protein>
    <submittedName>
        <fullName evidence="2">Uncharacterized protein</fullName>
    </submittedName>
</protein>
<dbReference type="OrthoDB" id="2836818at2759"/>
<evidence type="ECO:0000256" key="1">
    <source>
        <dbReference type="SAM" id="MobiDB-lite"/>
    </source>
</evidence>
<organism evidence="2 3">
    <name type="scientific">Rhodocollybia butyracea</name>
    <dbReference type="NCBI Taxonomy" id="206335"/>
    <lineage>
        <taxon>Eukaryota</taxon>
        <taxon>Fungi</taxon>
        <taxon>Dikarya</taxon>
        <taxon>Basidiomycota</taxon>
        <taxon>Agaricomycotina</taxon>
        <taxon>Agaricomycetes</taxon>
        <taxon>Agaricomycetidae</taxon>
        <taxon>Agaricales</taxon>
        <taxon>Marasmiineae</taxon>
        <taxon>Omphalotaceae</taxon>
        <taxon>Rhodocollybia</taxon>
    </lineage>
</organism>
<keyword evidence="3" id="KW-1185">Reference proteome</keyword>
<accession>A0A9P5PZ01</accession>